<dbReference type="OrthoDB" id="1303506at2759"/>
<dbReference type="GO" id="GO:0043531">
    <property type="term" value="F:ADP binding"/>
    <property type="evidence" value="ECO:0007669"/>
    <property type="project" value="InterPro"/>
</dbReference>
<dbReference type="SUPFAM" id="SSF52540">
    <property type="entry name" value="P-loop containing nucleoside triphosphate hydrolases"/>
    <property type="match status" value="1"/>
</dbReference>
<dbReference type="PaxDb" id="4097-A0A1S4B4F7"/>
<organism evidence="3">
    <name type="scientific">Nicotiana tabacum</name>
    <name type="common">Common tobacco</name>
    <dbReference type="NCBI Taxonomy" id="4097"/>
    <lineage>
        <taxon>Eukaryota</taxon>
        <taxon>Viridiplantae</taxon>
        <taxon>Streptophyta</taxon>
        <taxon>Embryophyta</taxon>
        <taxon>Tracheophyta</taxon>
        <taxon>Spermatophyta</taxon>
        <taxon>Magnoliopsida</taxon>
        <taxon>eudicotyledons</taxon>
        <taxon>Gunneridae</taxon>
        <taxon>Pentapetalae</taxon>
        <taxon>asterids</taxon>
        <taxon>lamiids</taxon>
        <taxon>Solanales</taxon>
        <taxon>Solanaceae</taxon>
        <taxon>Nicotianoideae</taxon>
        <taxon>Nicotianeae</taxon>
        <taxon>Nicotiana</taxon>
    </lineage>
</organism>
<dbReference type="GO" id="GO:0006952">
    <property type="term" value="P:defense response"/>
    <property type="evidence" value="ECO:0007669"/>
    <property type="project" value="InterPro"/>
</dbReference>
<sequence>MKVFLQILKQVIGNLDDIKDEDMPDKLRKNIMRRRYLIVLDDIWEVKAWEELQLSFPHDENGSRILVTTRNEEVGWQLKHHSNPYSLRFLTVDESWELFQKKVFQGEICPPELLREGQRIAKNCKGLPLVIVLIAGTIAEKRQASLWLEVANDLSSHASEEQSMKIIESSCDNLEDHSKPILLYMGLFPEDHKFPVSDLLKLWMGESFVKVVDG</sequence>
<dbReference type="InterPro" id="IPR044974">
    <property type="entry name" value="Disease_R_plants"/>
</dbReference>
<accession>A0A1S4B4F7</accession>
<evidence type="ECO:0000256" key="1">
    <source>
        <dbReference type="ARBA" id="ARBA00022614"/>
    </source>
</evidence>
<keyword evidence="1" id="KW-0433">Leucine-rich repeat</keyword>
<reference evidence="3" key="1">
    <citation type="submission" date="2025-08" db="UniProtKB">
        <authorList>
            <consortium name="RefSeq"/>
        </authorList>
    </citation>
    <scope>IDENTIFICATION</scope>
</reference>
<dbReference type="AlphaFoldDB" id="A0A1S4B4F7"/>
<dbReference type="InterPro" id="IPR027417">
    <property type="entry name" value="P-loop_NTPase"/>
</dbReference>
<dbReference type="PANTHER" id="PTHR23155:SF1228">
    <property type="entry name" value="NB-ARC DOMAIN CONTAINING PROTEIN, EXPRESSED"/>
    <property type="match status" value="1"/>
</dbReference>
<dbReference type="OMA" id="QWINEGF"/>
<protein>
    <submittedName>
        <fullName evidence="3">Late blight resistance protein homolog R1B-8</fullName>
    </submittedName>
</protein>
<proteinExistence type="predicted"/>
<dbReference type="SMR" id="A0A1S4B4F7"/>
<dbReference type="Gene3D" id="1.10.8.430">
    <property type="entry name" value="Helical domain of apoptotic protease-activating factors"/>
    <property type="match status" value="1"/>
</dbReference>
<feature type="domain" description="NB-ARC" evidence="2">
    <location>
        <begin position="2"/>
        <end position="107"/>
    </location>
</feature>
<dbReference type="InterPro" id="IPR042197">
    <property type="entry name" value="Apaf_helical"/>
</dbReference>
<dbReference type="Pfam" id="PF00931">
    <property type="entry name" value="NB-ARC"/>
    <property type="match status" value="1"/>
</dbReference>
<dbReference type="InterPro" id="IPR002182">
    <property type="entry name" value="NB-ARC"/>
</dbReference>
<name>A0A1S4B4F7_TOBAC</name>
<dbReference type="PANTHER" id="PTHR23155">
    <property type="entry name" value="DISEASE RESISTANCE PROTEIN RP"/>
    <property type="match status" value="1"/>
</dbReference>
<dbReference type="KEGG" id="nta:107804435"/>
<dbReference type="RefSeq" id="XP_016483815.1">
    <property type="nucleotide sequence ID" value="XM_016628329.1"/>
</dbReference>
<gene>
    <name evidence="3" type="primary">LOC107804435</name>
</gene>
<dbReference type="Gene3D" id="3.40.50.300">
    <property type="entry name" value="P-loop containing nucleotide triphosphate hydrolases"/>
    <property type="match status" value="1"/>
</dbReference>
<evidence type="ECO:0000259" key="2">
    <source>
        <dbReference type="Pfam" id="PF00931"/>
    </source>
</evidence>
<dbReference type="PRINTS" id="PR00364">
    <property type="entry name" value="DISEASERSIST"/>
</dbReference>
<evidence type="ECO:0000313" key="3">
    <source>
        <dbReference type="RefSeq" id="XP_016483815.1"/>
    </source>
</evidence>